<dbReference type="Proteomes" id="UP001164539">
    <property type="component" value="Chromosome 11"/>
</dbReference>
<name>A0ACC1X744_MELAZ</name>
<evidence type="ECO:0000313" key="1">
    <source>
        <dbReference type="EMBL" id="KAJ4706478.1"/>
    </source>
</evidence>
<gene>
    <name evidence="1" type="ORF">OWV82_020118</name>
</gene>
<sequence length="372" mass="41162">MDSSTSNTYHQQSNSGLSRFHSAPSSLLGNFMDGTEAGVHKNSFESGRLFSRFMNSGGDSVNNSSFQEFEVKSPVTYRNTQQTCSGLPPHYPRQSSAMEASYELFLDHNTQVKTAVNSNLVRQSSSPAGLFAKLSAQNGYASTKDEGNYGGVNGSTGELSPSANRLRTHLSFPSRIPSSLSLLSQISEIESDCPNRGKVENGNGDARFYSTGIQYGPWNDSSHFTESFTAIKKDQENDRQLFSGAQNGELGNCVHLLSHQLSLPKTAAEMSAMEKFLHFQDSVPCKIRAKRGCATHPRSIAERVRRTRISERMRKLQELVPNMDKQTNTADMLDLAVEYIKDLQKQFKTLSDNRKNCKCSSSIQKPVSNQIV</sequence>
<protein>
    <submittedName>
        <fullName evidence="1">Transcription factor bHLH</fullName>
    </submittedName>
</protein>
<proteinExistence type="predicted"/>
<accession>A0ACC1X744</accession>
<keyword evidence="2" id="KW-1185">Reference proteome</keyword>
<comment type="caution">
    <text evidence="1">The sequence shown here is derived from an EMBL/GenBank/DDBJ whole genome shotgun (WGS) entry which is preliminary data.</text>
</comment>
<reference evidence="1 2" key="1">
    <citation type="journal article" date="2023" name="Science">
        <title>Complex scaffold remodeling in plant triterpene biosynthesis.</title>
        <authorList>
            <person name="De La Pena R."/>
            <person name="Hodgson H."/>
            <person name="Liu J.C."/>
            <person name="Stephenson M.J."/>
            <person name="Martin A.C."/>
            <person name="Owen C."/>
            <person name="Harkess A."/>
            <person name="Leebens-Mack J."/>
            <person name="Jimenez L.E."/>
            <person name="Osbourn A."/>
            <person name="Sattely E.S."/>
        </authorList>
    </citation>
    <scope>NUCLEOTIDE SEQUENCE [LARGE SCALE GENOMIC DNA]</scope>
    <source>
        <strain evidence="2">cv. JPN11</strain>
        <tissue evidence="1">Leaf</tissue>
    </source>
</reference>
<evidence type="ECO:0000313" key="2">
    <source>
        <dbReference type="Proteomes" id="UP001164539"/>
    </source>
</evidence>
<dbReference type="EMBL" id="CM051404">
    <property type="protein sequence ID" value="KAJ4706478.1"/>
    <property type="molecule type" value="Genomic_DNA"/>
</dbReference>
<organism evidence="1 2">
    <name type="scientific">Melia azedarach</name>
    <name type="common">Chinaberry tree</name>
    <dbReference type="NCBI Taxonomy" id="155640"/>
    <lineage>
        <taxon>Eukaryota</taxon>
        <taxon>Viridiplantae</taxon>
        <taxon>Streptophyta</taxon>
        <taxon>Embryophyta</taxon>
        <taxon>Tracheophyta</taxon>
        <taxon>Spermatophyta</taxon>
        <taxon>Magnoliopsida</taxon>
        <taxon>eudicotyledons</taxon>
        <taxon>Gunneridae</taxon>
        <taxon>Pentapetalae</taxon>
        <taxon>rosids</taxon>
        <taxon>malvids</taxon>
        <taxon>Sapindales</taxon>
        <taxon>Meliaceae</taxon>
        <taxon>Melia</taxon>
    </lineage>
</organism>